<sequence length="390" mass="42951">MPAPDQSAAERRARINEQVRCWCERARLDGRHPPLSDTASVLIAAGRVDAATRGILASRRRVARTLPSVGGFGHLRLLADEHARIVGRAASMRPGPVQLAYRYRAAELGKRLDGLRSAMTMSNVHYAGGVRAIRRDRRDGIHLDPEQRDALFVALTRTPAPLPVERRHLHELRNAMLEGTASRVARVSEHTRAEDVGRRAADALGRAVEPDDDRFADRYDTLLFLAGTLYDRIESSAAWHSEHFAVQRAQLDLAEELTQIAVDTVALHGIVGELDDALESTPEAREHVESRRDALAPVWDQLVERVAALARIGDLLAQAEIQLRAMESMRWATSLDSRIDELIARSGNRELSAENTHQVGDQLGGVEELIGTFRSTLGGDIAALTARGES</sequence>
<gene>
    <name evidence="1" type="ORF">EGT67_04015</name>
</gene>
<dbReference type="RefSeq" id="WP_127914776.1">
    <property type="nucleotide sequence ID" value="NZ_RKLP01000002.1"/>
</dbReference>
<comment type="caution">
    <text evidence="1">The sequence shown here is derived from an EMBL/GenBank/DDBJ whole genome shotgun (WGS) entry which is preliminary data.</text>
</comment>
<accession>A0A3S3AHN5</accession>
<dbReference type="Proteomes" id="UP000286208">
    <property type="component" value="Unassembled WGS sequence"/>
</dbReference>
<proteinExistence type="predicted"/>
<evidence type="ECO:0000313" key="2">
    <source>
        <dbReference type="Proteomes" id="UP000286208"/>
    </source>
</evidence>
<keyword evidence="2" id="KW-1185">Reference proteome</keyword>
<evidence type="ECO:0000313" key="1">
    <source>
        <dbReference type="EMBL" id="RVW10354.1"/>
    </source>
</evidence>
<protein>
    <submittedName>
        <fullName evidence="1">Uncharacterized protein</fullName>
    </submittedName>
</protein>
<organism evidence="1 2">
    <name type="scientific">Prescottella agglutinans</name>
    <dbReference type="NCBI Taxonomy" id="1644129"/>
    <lineage>
        <taxon>Bacteria</taxon>
        <taxon>Bacillati</taxon>
        <taxon>Actinomycetota</taxon>
        <taxon>Actinomycetes</taxon>
        <taxon>Mycobacteriales</taxon>
        <taxon>Nocardiaceae</taxon>
        <taxon>Prescottella</taxon>
    </lineage>
</organism>
<reference evidence="1 2" key="1">
    <citation type="submission" date="2018-11" db="EMBL/GenBank/DDBJ databases">
        <title>Rhodococcus spongicola sp. nov. and Rhodococcus xishaensis sp. nov. from marine sponges.</title>
        <authorList>
            <person name="Li L."/>
            <person name="Lin H.W."/>
        </authorList>
    </citation>
    <scope>NUCLEOTIDE SEQUENCE [LARGE SCALE GENOMIC DNA]</scope>
    <source>
        <strain evidence="1 2">CCTCC AB2014297</strain>
    </source>
</reference>
<dbReference type="OrthoDB" id="4771441at2"/>
<name>A0A3S3AHN5_9NOCA</name>
<dbReference type="AlphaFoldDB" id="A0A3S3AHN5"/>
<dbReference type="EMBL" id="RKLP01000002">
    <property type="protein sequence ID" value="RVW10354.1"/>
    <property type="molecule type" value="Genomic_DNA"/>
</dbReference>